<sequence length="572" mass="62247">QQQQDLNMQSQVPSPWGLRGPGLVVHAAPWRHRSTQLCSRPGCAPGLRRRGANNNNNNINNLSNNFGGRFGEVLCATAVAVVALRASSWRLDSQGRDAWEIEGWPCSKSARKRSGHPAVSSDLLRRVVAEAGLGEEVGLGADNNDNDNNDNDKKNTDFAARLRGLMRGALARSDALLASDALRVLHRLLRRKGLCIPEAEFNNVAEALVQRAVLLRCPTEDLLEAELQAAGMFSGGSLGAAALARSNEEQMARLVKELLPQWLAGGTADGASERRLRLAADCWERCGPRGDLDGAGLFAAICFELREVSRAAPYIQEVRTFGVDLRLAYQPSFLEDLVEYGLVTADAVSQGSDSCGLPALVQQAAAVARQGELLGVARRRHGALLLRRGDGTAGNTKYEVLATGFNHAATPLGPKGVDQRTGKVRTFPSLSEAAAGGLNLQSRKIRPAQRHAEVHCLLQLPRLKHDALGTEILIVEIADVGPSLGWAEPCSRGCLQLLLKMGVSKAHFTDGQGCLVERHLTHTPDLDVPYKTFARRTSDCVISERAWLDIQEKLRQDELVEEDRKMKYCILR</sequence>
<evidence type="ECO:0000313" key="2">
    <source>
        <dbReference type="Proteomes" id="UP000626109"/>
    </source>
</evidence>
<proteinExistence type="predicted"/>
<reference evidence="1" key="1">
    <citation type="submission" date="2021-02" db="EMBL/GenBank/DDBJ databases">
        <authorList>
            <person name="Dougan E. K."/>
            <person name="Rhodes N."/>
            <person name="Thang M."/>
            <person name="Chan C."/>
        </authorList>
    </citation>
    <scope>NUCLEOTIDE SEQUENCE</scope>
</reference>
<name>A0A813KI55_POLGL</name>
<comment type="caution">
    <text evidence="1">The sequence shown here is derived from an EMBL/GenBank/DDBJ whole genome shotgun (WGS) entry which is preliminary data.</text>
</comment>
<feature type="non-terminal residue" evidence="1">
    <location>
        <position position="572"/>
    </location>
</feature>
<evidence type="ECO:0000313" key="1">
    <source>
        <dbReference type="EMBL" id="CAE8700610.1"/>
    </source>
</evidence>
<dbReference type="Proteomes" id="UP000626109">
    <property type="component" value="Unassembled WGS sequence"/>
</dbReference>
<accession>A0A813KI55</accession>
<organism evidence="1 2">
    <name type="scientific">Polarella glacialis</name>
    <name type="common">Dinoflagellate</name>
    <dbReference type="NCBI Taxonomy" id="89957"/>
    <lineage>
        <taxon>Eukaryota</taxon>
        <taxon>Sar</taxon>
        <taxon>Alveolata</taxon>
        <taxon>Dinophyceae</taxon>
        <taxon>Suessiales</taxon>
        <taxon>Suessiaceae</taxon>
        <taxon>Polarella</taxon>
    </lineage>
</organism>
<gene>
    <name evidence="1" type="ORF">PGLA2088_LOCUS31703</name>
</gene>
<dbReference type="Gene3D" id="3.40.140.10">
    <property type="entry name" value="Cytidine Deaminase, domain 2"/>
    <property type="match status" value="1"/>
</dbReference>
<protein>
    <submittedName>
        <fullName evidence="1">Uncharacterized protein</fullName>
    </submittedName>
</protein>
<dbReference type="EMBL" id="CAJNNW010029536">
    <property type="protein sequence ID" value="CAE8700610.1"/>
    <property type="molecule type" value="Genomic_DNA"/>
</dbReference>
<dbReference type="AlphaFoldDB" id="A0A813KI55"/>